<sequence length="197" mass="21425">MFTGIIKSVGTVQNIISLDGGKEIAIAADFAGKLSVDESISINGVCHTVTACDKQTFTVQSVEETLRKTTIGNLGVESPVNLERSMSPDQLLDGHIVQGHVDVTGIIKNIEQEGSDWLFTVEYPREHSSLIVGRGSIAIDGISLTVAEETGNRFTVAIIPYTYEHTNLYSKSVGDAVNLEFDILGKYVQKHLQSRED</sequence>
<keyword evidence="6" id="KW-0808">Transferase</keyword>
<dbReference type="Gene3D" id="2.40.30.20">
    <property type="match status" value="2"/>
</dbReference>
<dbReference type="RefSeq" id="WP_148898977.1">
    <property type="nucleotide sequence ID" value="NZ_VNHY01000002.1"/>
</dbReference>
<dbReference type="GO" id="GO:0009231">
    <property type="term" value="P:riboflavin biosynthetic process"/>
    <property type="evidence" value="ECO:0007669"/>
    <property type="project" value="UniProtKB-KW"/>
</dbReference>
<dbReference type="InterPro" id="IPR017938">
    <property type="entry name" value="Riboflavin_synthase-like_b-brl"/>
</dbReference>
<reference evidence="11 12" key="1">
    <citation type="submission" date="2019-07" db="EMBL/GenBank/DDBJ databases">
        <title>Genomic Encyclopedia of Archaeal and Bacterial Type Strains, Phase II (KMG-II): from individual species to whole genera.</title>
        <authorList>
            <person name="Goeker M."/>
        </authorList>
    </citation>
    <scope>NUCLEOTIDE SEQUENCE [LARGE SCALE GENOMIC DNA]</scope>
    <source>
        <strain evidence="11 12">DSM 21935</strain>
    </source>
</reference>
<evidence type="ECO:0000256" key="4">
    <source>
        <dbReference type="ARBA" id="ARBA00013950"/>
    </source>
</evidence>
<dbReference type="EMBL" id="VNHY01000002">
    <property type="protein sequence ID" value="TYP93943.1"/>
    <property type="molecule type" value="Genomic_DNA"/>
</dbReference>
<keyword evidence="5" id="KW-0686">Riboflavin biosynthesis</keyword>
<keyword evidence="12" id="KW-1185">Reference proteome</keyword>
<evidence type="ECO:0000313" key="11">
    <source>
        <dbReference type="EMBL" id="TYP93943.1"/>
    </source>
</evidence>
<gene>
    <name evidence="11" type="ORF">LX73_1660</name>
</gene>
<accession>A0A5D3YJJ7</accession>
<dbReference type="Proteomes" id="UP000324595">
    <property type="component" value="Unassembled WGS sequence"/>
</dbReference>
<evidence type="ECO:0000256" key="6">
    <source>
        <dbReference type="ARBA" id="ARBA00022679"/>
    </source>
</evidence>
<protein>
    <recommendedName>
        <fullName evidence="4 8">Riboflavin synthase</fullName>
        <ecNumber evidence="3 8">2.5.1.9</ecNumber>
    </recommendedName>
</protein>
<dbReference type="SUPFAM" id="SSF63380">
    <property type="entry name" value="Riboflavin synthase domain-like"/>
    <property type="match status" value="2"/>
</dbReference>
<proteinExistence type="predicted"/>
<evidence type="ECO:0000256" key="7">
    <source>
        <dbReference type="ARBA" id="ARBA00022737"/>
    </source>
</evidence>
<dbReference type="NCBIfam" id="NF006767">
    <property type="entry name" value="PRK09289.1"/>
    <property type="match status" value="1"/>
</dbReference>
<keyword evidence="7" id="KW-0677">Repeat</keyword>
<evidence type="ECO:0000256" key="5">
    <source>
        <dbReference type="ARBA" id="ARBA00022619"/>
    </source>
</evidence>
<comment type="function">
    <text evidence="1">Catalyzes the dismutation of two molecules of 6,7-dimethyl-8-ribityllumazine, resulting in the formation of riboflavin and 5-amino-6-(D-ribitylamino)uracil.</text>
</comment>
<dbReference type="PROSITE" id="PS51177">
    <property type="entry name" value="LUMAZINE_BIND"/>
    <property type="match status" value="2"/>
</dbReference>
<feature type="domain" description="Lumazine-binding" evidence="10">
    <location>
        <begin position="96"/>
        <end position="192"/>
    </location>
</feature>
<evidence type="ECO:0000256" key="2">
    <source>
        <dbReference type="ARBA" id="ARBA00004887"/>
    </source>
</evidence>
<dbReference type="GO" id="GO:0004746">
    <property type="term" value="F:riboflavin synthase activity"/>
    <property type="evidence" value="ECO:0007669"/>
    <property type="project" value="UniProtKB-UniRule"/>
</dbReference>
<dbReference type="EC" id="2.5.1.9" evidence="3 8"/>
<evidence type="ECO:0000256" key="1">
    <source>
        <dbReference type="ARBA" id="ARBA00002803"/>
    </source>
</evidence>
<evidence type="ECO:0000259" key="10">
    <source>
        <dbReference type="PROSITE" id="PS51177"/>
    </source>
</evidence>
<comment type="caution">
    <text evidence="11">The sequence shown here is derived from an EMBL/GenBank/DDBJ whole genome shotgun (WGS) entry which is preliminary data.</text>
</comment>
<dbReference type="PIRSF" id="PIRSF000498">
    <property type="entry name" value="Riboflavin_syn_A"/>
    <property type="match status" value="1"/>
</dbReference>
<evidence type="ECO:0000313" key="12">
    <source>
        <dbReference type="Proteomes" id="UP000324595"/>
    </source>
</evidence>
<dbReference type="InterPro" id="IPR023366">
    <property type="entry name" value="ATP_synth_asu-like_sf"/>
</dbReference>
<feature type="repeat" description="Lumazine-binding" evidence="9">
    <location>
        <begin position="1"/>
        <end position="95"/>
    </location>
</feature>
<dbReference type="InterPro" id="IPR001783">
    <property type="entry name" value="Lumazine-bd"/>
</dbReference>
<evidence type="ECO:0000256" key="8">
    <source>
        <dbReference type="NCBIfam" id="TIGR00187"/>
    </source>
</evidence>
<dbReference type="PANTHER" id="PTHR21098">
    <property type="entry name" value="RIBOFLAVIN SYNTHASE ALPHA CHAIN"/>
    <property type="match status" value="1"/>
</dbReference>
<dbReference type="NCBIfam" id="TIGR00187">
    <property type="entry name" value="ribE"/>
    <property type="match status" value="1"/>
</dbReference>
<dbReference type="Pfam" id="PF00677">
    <property type="entry name" value="Lum_binding"/>
    <property type="match status" value="2"/>
</dbReference>
<dbReference type="PANTHER" id="PTHR21098:SF0">
    <property type="entry name" value="RIBOFLAVIN SYNTHASE"/>
    <property type="match status" value="1"/>
</dbReference>
<feature type="domain" description="Lumazine-binding" evidence="10">
    <location>
        <begin position="1"/>
        <end position="95"/>
    </location>
</feature>
<dbReference type="FunFam" id="2.40.30.20:FF:000004">
    <property type="entry name" value="Riboflavin synthase, alpha subunit"/>
    <property type="match status" value="1"/>
</dbReference>
<evidence type="ECO:0000256" key="3">
    <source>
        <dbReference type="ARBA" id="ARBA00012827"/>
    </source>
</evidence>
<name>A0A5D3YJJ7_9BACT</name>
<dbReference type="InterPro" id="IPR026017">
    <property type="entry name" value="Lumazine-bd_dom"/>
</dbReference>
<dbReference type="CDD" id="cd00402">
    <property type="entry name" value="Riboflavin_synthase_like"/>
    <property type="match status" value="1"/>
</dbReference>
<organism evidence="11 12">
    <name type="scientific">Fodinibius salinus</name>
    <dbReference type="NCBI Taxonomy" id="860790"/>
    <lineage>
        <taxon>Bacteria</taxon>
        <taxon>Pseudomonadati</taxon>
        <taxon>Balneolota</taxon>
        <taxon>Balneolia</taxon>
        <taxon>Balneolales</taxon>
        <taxon>Balneolaceae</taxon>
        <taxon>Fodinibius</taxon>
    </lineage>
</organism>
<feature type="repeat" description="Lumazine-binding" evidence="9">
    <location>
        <begin position="96"/>
        <end position="192"/>
    </location>
</feature>
<dbReference type="OrthoDB" id="9788537at2"/>
<dbReference type="AlphaFoldDB" id="A0A5D3YJJ7"/>
<evidence type="ECO:0000256" key="9">
    <source>
        <dbReference type="PROSITE-ProRule" id="PRU00524"/>
    </source>
</evidence>
<comment type="pathway">
    <text evidence="2">Cofactor biosynthesis; riboflavin biosynthesis; riboflavin from 2-hydroxy-3-oxobutyl phosphate and 5-amino-6-(D-ribitylamino)uracil: step 2/2.</text>
</comment>